<dbReference type="GO" id="GO:0020037">
    <property type="term" value="F:heme binding"/>
    <property type="evidence" value="ECO:0007669"/>
    <property type="project" value="TreeGrafter"/>
</dbReference>
<dbReference type="GO" id="GO:0097037">
    <property type="term" value="P:heme export"/>
    <property type="evidence" value="ECO:0007669"/>
    <property type="project" value="TreeGrafter"/>
</dbReference>
<feature type="transmembrane region" description="Helical" evidence="8">
    <location>
        <begin position="371"/>
        <end position="392"/>
    </location>
</feature>
<dbReference type="EMBL" id="GDIP01241226">
    <property type="protein sequence ID" value="JAI82175.1"/>
    <property type="molecule type" value="Transcribed_RNA"/>
</dbReference>
<keyword evidence="3 8" id="KW-0812">Transmembrane</keyword>
<dbReference type="SUPFAM" id="SSF103473">
    <property type="entry name" value="MFS general substrate transporter"/>
    <property type="match status" value="1"/>
</dbReference>
<dbReference type="Gene3D" id="1.20.1250.20">
    <property type="entry name" value="MFS general substrate transporter like domains"/>
    <property type="match status" value="2"/>
</dbReference>
<evidence type="ECO:0000256" key="4">
    <source>
        <dbReference type="ARBA" id="ARBA00022989"/>
    </source>
</evidence>
<dbReference type="GO" id="GO:0015232">
    <property type="term" value="F:heme transmembrane transporter activity"/>
    <property type="evidence" value="ECO:0007669"/>
    <property type="project" value="TreeGrafter"/>
</dbReference>
<evidence type="ECO:0000256" key="8">
    <source>
        <dbReference type="SAM" id="Phobius"/>
    </source>
</evidence>
<dbReference type="InterPro" id="IPR020846">
    <property type="entry name" value="MFS_dom"/>
</dbReference>
<evidence type="ECO:0000256" key="3">
    <source>
        <dbReference type="ARBA" id="ARBA00022692"/>
    </source>
</evidence>
<reference evidence="10" key="1">
    <citation type="submission" date="2015-10" db="EMBL/GenBank/DDBJ databases">
        <title>Daphnia magna gene sets from two clonal populations assembled and annotated with EvidentialGene.</title>
        <authorList>
            <person name="Gilbert D."/>
            <person name="Podicheti R."/>
            <person name="Orsini L."/>
            <person name="Colbourne J."/>
            <person name="Pfrender M."/>
        </authorList>
    </citation>
    <scope>NUCLEOTIDE SEQUENCE</scope>
</reference>
<proteinExistence type="inferred from homology"/>
<dbReference type="InterPro" id="IPR036259">
    <property type="entry name" value="MFS_trans_sf"/>
</dbReference>
<evidence type="ECO:0000313" key="10">
    <source>
        <dbReference type="EMBL" id="JAI82175.1"/>
    </source>
</evidence>
<feature type="transmembrane region" description="Helical" evidence="8">
    <location>
        <begin position="348"/>
        <end position="365"/>
    </location>
</feature>
<dbReference type="EMBL" id="LRGB01000725">
    <property type="protein sequence ID" value="KZS16272.1"/>
    <property type="molecule type" value="Genomic_DNA"/>
</dbReference>
<feature type="transmembrane region" description="Helical" evidence="8">
    <location>
        <begin position="149"/>
        <end position="172"/>
    </location>
</feature>
<comment type="similarity">
    <text evidence="6">Belongs to the major facilitator superfamily. Feline leukemia virus subgroup C receptor (TC 2.A.1.28.1) family.</text>
</comment>
<evidence type="ECO:0000259" key="9">
    <source>
        <dbReference type="PROSITE" id="PS50850"/>
    </source>
</evidence>
<feature type="transmembrane region" description="Helical" evidence="8">
    <location>
        <begin position="281"/>
        <end position="299"/>
    </location>
</feature>
<feature type="compositionally biased region" description="Polar residues" evidence="7">
    <location>
        <begin position="1"/>
        <end position="17"/>
    </location>
</feature>
<dbReference type="AlphaFoldDB" id="A0A0P4XNY6"/>
<dbReference type="PROSITE" id="PS50850">
    <property type="entry name" value="MFS"/>
    <property type="match status" value="1"/>
</dbReference>
<keyword evidence="10" id="KW-0675">Receptor</keyword>
<evidence type="ECO:0000313" key="12">
    <source>
        <dbReference type="Proteomes" id="UP000076858"/>
    </source>
</evidence>
<reference evidence="11 12" key="3">
    <citation type="submission" date="2016-03" db="EMBL/GenBank/DDBJ databases">
        <title>EvidentialGene: Evidence-directed Construction of Genes on Genomes.</title>
        <authorList>
            <person name="Gilbert D.G."/>
            <person name="Choi J.-H."/>
            <person name="Mockaitis K."/>
            <person name="Colbourne J."/>
            <person name="Pfrender M."/>
        </authorList>
    </citation>
    <scope>NUCLEOTIDE SEQUENCE [LARGE SCALE GENOMIC DNA]</scope>
    <source>
        <strain evidence="11 12">Xinb3</strain>
        <tissue evidence="11">Complete organism</tissue>
    </source>
</reference>
<dbReference type="PANTHER" id="PTHR10924">
    <property type="entry name" value="MAJOR FACILITATOR SUPERFAMILY PROTEIN-RELATED"/>
    <property type="match status" value="1"/>
</dbReference>
<accession>A0A0P4XNY6</accession>
<dbReference type="InterPro" id="IPR049680">
    <property type="entry name" value="FLVCR1-2_SLC49-like"/>
</dbReference>
<dbReference type="GO" id="GO:0015220">
    <property type="term" value="F:choline transmembrane transporter activity"/>
    <property type="evidence" value="ECO:0007669"/>
    <property type="project" value="UniProtKB-ARBA"/>
</dbReference>
<keyword evidence="12" id="KW-1185">Reference proteome</keyword>
<dbReference type="PANTHER" id="PTHR10924:SF4">
    <property type="entry name" value="GH15861P"/>
    <property type="match status" value="1"/>
</dbReference>
<feature type="transmembrane region" description="Helical" evidence="8">
    <location>
        <begin position="58"/>
        <end position="78"/>
    </location>
</feature>
<reference evidence="10" key="2">
    <citation type="submission" date="2015-10" db="EMBL/GenBank/DDBJ databases">
        <authorList>
            <person name="Gilbert D.G."/>
        </authorList>
    </citation>
    <scope>NUCLEOTIDE SEQUENCE</scope>
</reference>
<evidence type="ECO:0000256" key="7">
    <source>
        <dbReference type="SAM" id="MobiDB-lite"/>
    </source>
</evidence>
<organism evidence="10">
    <name type="scientific">Daphnia magna</name>
    <dbReference type="NCBI Taxonomy" id="35525"/>
    <lineage>
        <taxon>Eukaryota</taxon>
        <taxon>Metazoa</taxon>
        <taxon>Ecdysozoa</taxon>
        <taxon>Arthropoda</taxon>
        <taxon>Crustacea</taxon>
        <taxon>Branchiopoda</taxon>
        <taxon>Diplostraca</taxon>
        <taxon>Cladocera</taxon>
        <taxon>Anomopoda</taxon>
        <taxon>Daphniidae</taxon>
        <taxon>Daphnia</taxon>
    </lineage>
</organism>
<protein>
    <submittedName>
        <fullName evidence="10">Feline leukemia virus subgroup C receptor-related protein</fullName>
    </submittedName>
    <submittedName>
        <fullName evidence="11">MFS-type transporter C09D4.1-like protein</fullName>
    </submittedName>
</protein>
<feature type="transmembrane region" description="Helical" evidence="8">
    <location>
        <begin position="412"/>
        <end position="432"/>
    </location>
</feature>
<comment type="subcellular location">
    <subcellularLocation>
        <location evidence="1">Membrane</location>
        <topology evidence="1">Multi-pass membrane protein</topology>
    </subcellularLocation>
</comment>
<feature type="transmembrane region" description="Helical" evidence="8">
    <location>
        <begin position="225"/>
        <end position="245"/>
    </location>
</feature>
<dbReference type="InterPro" id="IPR011701">
    <property type="entry name" value="MFS"/>
</dbReference>
<dbReference type="FunFam" id="1.20.1250.20:FF:000092">
    <property type="entry name" value="Feline leukemia virus subgroup C receptor-related protein 2 isoform 1"/>
    <property type="match status" value="1"/>
</dbReference>
<evidence type="ECO:0000256" key="6">
    <source>
        <dbReference type="ARBA" id="ARBA00046338"/>
    </source>
</evidence>
<feature type="transmembrane region" description="Helical" evidence="8">
    <location>
        <begin position="319"/>
        <end position="339"/>
    </location>
</feature>
<sequence length="479" mass="52365">MTSYQIVPTVQPVSTGPQRGPNKTDVSEETQKLNGDGVREELFLSPLPTQTKVYRRRWLMLVIFILVSMSSAFQWIQFSIITNLIMKYYNVDSTTVDWTSLVYMVTYIPLIFPGAWIMDKVGLRVTLLMGSFGTALGSWIKVLGAAPDLFYVALIGQTITAMSQVFILGVPPNVAAVWFGAEQVSSACSIGVFGNQLGIALGFLLPPIMVQDHDNVEDIGADLKRMFYIVAGVCTAFFLLVLVAFQAKPPLPPNAARATPQSAEPVTYYQSITKIVTNRNYILLLITYGINAGVFYAMSTLLNQTVLKHFPGEEENAGRIGLTIVVCGMFGSVVCGIVLDKTHKFRETTLVVYGLAVAGMVAYTFTFELQYIVVTFVTAGAVGFFMTGYLPVGFEFAAELTYPEPEVTSSGLLNASAQVFGIVFTIMGGWLLNSYGDLVCNGILSAALFVGAALSFFIRSDLRRQRANQIEALRLNGPF</sequence>
<evidence type="ECO:0000313" key="11">
    <source>
        <dbReference type="EMBL" id="KZS16272.1"/>
    </source>
</evidence>
<gene>
    <name evidence="11" type="ORF">APZ42_017881</name>
</gene>
<name>A0A0P4XNY6_9CRUS</name>
<evidence type="ECO:0000256" key="2">
    <source>
        <dbReference type="ARBA" id="ARBA00022448"/>
    </source>
</evidence>
<feature type="transmembrane region" description="Helical" evidence="8">
    <location>
        <begin position="438"/>
        <end position="458"/>
    </location>
</feature>
<feature type="transmembrane region" description="Helical" evidence="8">
    <location>
        <begin position="184"/>
        <end position="205"/>
    </location>
</feature>
<dbReference type="FunFam" id="1.20.1250.20:FF:000101">
    <property type="entry name" value="feline leukemia virus subgroup C receptor-related protein 2"/>
    <property type="match status" value="1"/>
</dbReference>
<keyword evidence="4 8" id="KW-1133">Transmembrane helix</keyword>
<dbReference type="Proteomes" id="UP000076858">
    <property type="component" value="Unassembled WGS sequence"/>
</dbReference>
<feature type="transmembrane region" description="Helical" evidence="8">
    <location>
        <begin position="98"/>
        <end position="118"/>
    </location>
</feature>
<evidence type="ECO:0000256" key="5">
    <source>
        <dbReference type="ARBA" id="ARBA00023136"/>
    </source>
</evidence>
<dbReference type="GO" id="GO:0016020">
    <property type="term" value="C:membrane"/>
    <property type="evidence" value="ECO:0007669"/>
    <property type="project" value="UniProtKB-SubCell"/>
</dbReference>
<dbReference type="CDD" id="cd17398">
    <property type="entry name" value="MFS_FLVCR_like"/>
    <property type="match status" value="1"/>
</dbReference>
<feature type="domain" description="Major facilitator superfamily (MFS) profile" evidence="9">
    <location>
        <begin position="60"/>
        <end position="463"/>
    </location>
</feature>
<keyword evidence="2" id="KW-0813">Transport</keyword>
<dbReference type="Pfam" id="PF07690">
    <property type="entry name" value="MFS_1"/>
    <property type="match status" value="1"/>
</dbReference>
<feature type="transmembrane region" description="Helical" evidence="8">
    <location>
        <begin position="125"/>
        <end position="143"/>
    </location>
</feature>
<evidence type="ECO:0000256" key="1">
    <source>
        <dbReference type="ARBA" id="ARBA00004141"/>
    </source>
</evidence>
<dbReference type="OrthoDB" id="422206at2759"/>
<feature type="region of interest" description="Disordered" evidence="7">
    <location>
        <begin position="1"/>
        <end position="31"/>
    </location>
</feature>
<keyword evidence="5 8" id="KW-0472">Membrane</keyword>